<sequence>MKKIICLILCLLTIDIFGEVPKSLDSLEKYIKTMPKDSNMILAWKNTAFLYINNAQYQRADSLANLVENLAQKINYPKGIYYSLIIRGSIATINSEIEKSLNLYLKSNEIAEKSLSKDFIVTSLSDIALAYRNLGNKDKTMQYALKAIEIQEKANLKKLNESPYGLVASVLKGYKKLPEAIKYATKALEISTKNKNLKGMGIQENRLGNIYDDMDSLHKALSHYLKGLDYARKANYLLLQTDLLVNVGRTYSNLGNPKKGEPYLLENEQLCIKLKSPVGLQTAYGVLGEYYWELKDLSNAKKYLNEAYKLNSEVDNISEKIYSTEILANYYADINDYKNAFKLIQESNVLKDSSAKIESEELSRDLLTKYETEKKETQIKLLNEETKNANFQKNAYLIGGLFTIILAGFIVFSLQNRNKLKYFEAQQNLRNRIAADLHDEIGSTLSSISILSEIVAFQQKKKEYKPEIMLQVSNDARDVIDKMDDIIWTINPENDDFYNLETRIKSFSIPLFESKDIDFKFDFSPELETIKIDMGKRRDIYLILKEAINNLVKYSQCKNATIKGSFVDNKLIISTIDDGIGFETNIESLRNGQKNMSVRASKIGADFKIESKIGHGTTVNLEIIL</sequence>
<dbReference type="RefSeq" id="WP_238805550.1">
    <property type="nucleotide sequence ID" value="NZ_CAKLPY010000001.1"/>
</dbReference>
<dbReference type="SUPFAM" id="SSF55874">
    <property type="entry name" value="ATPase domain of HSP90 chaperone/DNA topoisomerase II/histidine kinase"/>
    <property type="match status" value="1"/>
</dbReference>
<dbReference type="CDD" id="cd16917">
    <property type="entry name" value="HATPase_UhpB-NarQ-NarX-like"/>
    <property type="match status" value="1"/>
</dbReference>
<keyword evidence="10" id="KW-0812">Transmembrane</keyword>
<keyword evidence="4" id="KW-0808">Transferase</keyword>
<keyword evidence="5" id="KW-0547">Nucleotide-binding</keyword>
<comment type="catalytic activity">
    <reaction evidence="1">
        <text>ATP + protein L-histidine = ADP + protein N-phospho-L-histidine.</text>
        <dbReference type="EC" id="2.7.13.3"/>
    </reaction>
</comment>
<dbReference type="PANTHER" id="PTHR24421">
    <property type="entry name" value="NITRATE/NITRITE SENSOR PROTEIN NARX-RELATED"/>
    <property type="match status" value="1"/>
</dbReference>
<dbReference type="EMBL" id="CAKLPY010000001">
    <property type="protein sequence ID" value="CAH0995153.1"/>
    <property type="molecule type" value="Genomic_DNA"/>
</dbReference>
<evidence type="ECO:0000259" key="11">
    <source>
        <dbReference type="Pfam" id="PF07730"/>
    </source>
</evidence>
<feature type="transmembrane region" description="Helical" evidence="10">
    <location>
        <begin position="395"/>
        <end position="414"/>
    </location>
</feature>
<evidence type="ECO:0000256" key="3">
    <source>
        <dbReference type="ARBA" id="ARBA00022553"/>
    </source>
</evidence>
<dbReference type="PANTHER" id="PTHR24421:SF10">
    <property type="entry name" value="NITRATE_NITRITE SENSOR PROTEIN NARQ"/>
    <property type="match status" value="1"/>
</dbReference>
<evidence type="ECO:0000256" key="10">
    <source>
        <dbReference type="SAM" id="Phobius"/>
    </source>
</evidence>
<comment type="caution">
    <text evidence="12">The sequence shown here is derived from an EMBL/GenBank/DDBJ whole genome shotgun (WGS) entry which is preliminary data.</text>
</comment>
<dbReference type="Gene3D" id="3.30.565.10">
    <property type="entry name" value="Histidine kinase-like ATPase, C-terminal domain"/>
    <property type="match status" value="1"/>
</dbReference>
<keyword evidence="3" id="KW-0597">Phosphoprotein</keyword>
<evidence type="ECO:0000256" key="8">
    <source>
        <dbReference type="ARBA" id="ARBA00023012"/>
    </source>
</evidence>
<evidence type="ECO:0000256" key="1">
    <source>
        <dbReference type="ARBA" id="ARBA00000085"/>
    </source>
</evidence>
<proteinExistence type="predicted"/>
<evidence type="ECO:0000256" key="5">
    <source>
        <dbReference type="ARBA" id="ARBA00022741"/>
    </source>
</evidence>
<dbReference type="InterPro" id="IPR019734">
    <property type="entry name" value="TPR_rpt"/>
</dbReference>
<evidence type="ECO:0000313" key="13">
    <source>
        <dbReference type="Proteomes" id="UP000837932"/>
    </source>
</evidence>
<dbReference type="PROSITE" id="PS50005">
    <property type="entry name" value="TPR"/>
    <property type="match status" value="1"/>
</dbReference>
<protein>
    <recommendedName>
        <fullName evidence="2">histidine kinase</fullName>
        <ecNumber evidence="2">2.7.13.3</ecNumber>
    </recommendedName>
</protein>
<dbReference type="InterPro" id="IPR011990">
    <property type="entry name" value="TPR-like_helical_dom_sf"/>
</dbReference>
<evidence type="ECO:0000256" key="7">
    <source>
        <dbReference type="ARBA" id="ARBA00022840"/>
    </source>
</evidence>
<dbReference type="InterPro" id="IPR036890">
    <property type="entry name" value="HATPase_C_sf"/>
</dbReference>
<dbReference type="InterPro" id="IPR050482">
    <property type="entry name" value="Sensor_HK_TwoCompSys"/>
</dbReference>
<evidence type="ECO:0000256" key="6">
    <source>
        <dbReference type="ARBA" id="ARBA00022777"/>
    </source>
</evidence>
<evidence type="ECO:0000256" key="2">
    <source>
        <dbReference type="ARBA" id="ARBA00012438"/>
    </source>
</evidence>
<keyword evidence="7" id="KW-0067">ATP-binding</keyword>
<dbReference type="Pfam" id="PF07730">
    <property type="entry name" value="HisKA_3"/>
    <property type="match status" value="1"/>
</dbReference>
<keyword evidence="13" id="KW-1185">Reference proteome</keyword>
<evidence type="ECO:0000256" key="9">
    <source>
        <dbReference type="PROSITE-ProRule" id="PRU00339"/>
    </source>
</evidence>
<organism evidence="12 13">
    <name type="scientific">Emticicia aquatica</name>
    <dbReference type="NCBI Taxonomy" id="1681835"/>
    <lineage>
        <taxon>Bacteria</taxon>
        <taxon>Pseudomonadati</taxon>
        <taxon>Bacteroidota</taxon>
        <taxon>Cytophagia</taxon>
        <taxon>Cytophagales</taxon>
        <taxon>Leadbetterellaceae</taxon>
        <taxon>Emticicia</taxon>
    </lineage>
</organism>
<dbReference type="Gene3D" id="1.20.5.1930">
    <property type="match status" value="1"/>
</dbReference>
<keyword evidence="9" id="KW-0802">TPR repeat</keyword>
<keyword evidence="10" id="KW-1133">Transmembrane helix</keyword>
<keyword evidence="6" id="KW-0418">Kinase</keyword>
<dbReference type="SUPFAM" id="SSF48452">
    <property type="entry name" value="TPR-like"/>
    <property type="match status" value="2"/>
</dbReference>
<dbReference type="SMART" id="SM00028">
    <property type="entry name" value="TPR"/>
    <property type="match status" value="4"/>
</dbReference>
<feature type="repeat" description="TPR" evidence="9">
    <location>
        <begin position="281"/>
        <end position="314"/>
    </location>
</feature>
<evidence type="ECO:0000313" key="12">
    <source>
        <dbReference type="EMBL" id="CAH0995153.1"/>
    </source>
</evidence>
<evidence type="ECO:0000256" key="4">
    <source>
        <dbReference type="ARBA" id="ARBA00022679"/>
    </source>
</evidence>
<reference evidence="12" key="1">
    <citation type="submission" date="2021-12" db="EMBL/GenBank/DDBJ databases">
        <authorList>
            <person name="Rodrigo-Torres L."/>
            <person name="Arahal R. D."/>
            <person name="Lucena T."/>
        </authorList>
    </citation>
    <scope>NUCLEOTIDE SEQUENCE</scope>
    <source>
        <strain evidence="12">CECT 8858</strain>
    </source>
</reference>
<name>A0ABN8ETQ4_9BACT</name>
<accession>A0ABN8ETQ4</accession>
<dbReference type="Pfam" id="PF13374">
    <property type="entry name" value="TPR_10"/>
    <property type="match status" value="1"/>
</dbReference>
<gene>
    <name evidence="12" type="ORF">EMA8858_01273</name>
</gene>
<dbReference type="Proteomes" id="UP000837932">
    <property type="component" value="Unassembled WGS sequence"/>
</dbReference>
<dbReference type="Gene3D" id="1.25.40.10">
    <property type="entry name" value="Tetratricopeptide repeat domain"/>
    <property type="match status" value="3"/>
</dbReference>
<dbReference type="InterPro" id="IPR011712">
    <property type="entry name" value="Sig_transdc_His_kin_sub3_dim/P"/>
</dbReference>
<keyword evidence="10" id="KW-0472">Membrane</keyword>
<dbReference type="Pfam" id="PF13181">
    <property type="entry name" value="TPR_8"/>
    <property type="match status" value="1"/>
</dbReference>
<feature type="domain" description="Signal transduction histidine kinase subgroup 3 dimerisation and phosphoacceptor" evidence="11">
    <location>
        <begin position="430"/>
        <end position="493"/>
    </location>
</feature>
<keyword evidence="8" id="KW-0902">Two-component regulatory system</keyword>
<dbReference type="EC" id="2.7.13.3" evidence="2"/>